<dbReference type="InterPro" id="IPR018108">
    <property type="entry name" value="MCP_transmembrane"/>
</dbReference>
<dbReference type="Pfam" id="PF00153">
    <property type="entry name" value="Mito_carr"/>
    <property type="match status" value="1"/>
</dbReference>
<dbReference type="InterPro" id="IPR023395">
    <property type="entry name" value="MCP_dom_sf"/>
</dbReference>
<protein>
    <submittedName>
        <fullName evidence="4">Uncharacterized protein</fullName>
    </submittedName>
</protein>
<evidence type="ECO:0000256" key="1">
    <source>
        <dbReference type="ARBA" id="ARBA00004141"/>
    </source>
</evidence>
<comment type="subcellular location">
    <subcellularLocation>
        <location evidence="1">Membrane</location>
        <topology evidence="1">Multi-pass membrane protein</topology>
    </subcellularLocation>
</comment>
<sequence>MTLLIGSAAGAFSSSATFPLEVARKHMQSWGTEWKTVQQHASCTHEYTRKGRGFRFV</sequence>
<dbReference type="AlphaFoldDB" id="I3SA70"/>
<keyword evidence="3" id="KW-0472">Membrane</keyword>
<name>I3SA70_LOTJA</name>
<proteinExistence type="evidence at transcript level"/>
<organism evidence="4">
    <name type="scientific">Lotus japonicus</name>
    <name type="common">Lotus corniculatus var. japonicus</name>
    <dbReference type="NCBI Taxonomy" id="34305"/>
    <lineage>
        <taxon>Eukaryota</taxon>
        <taxon>Viridiplantae</taxon>
        <taxon>Streptophyta</taxon>
        <taxon>Embryophyta</taxon>
        <taxon>Tracheophyta</taxon>
        <taxon>Spermatophyta</taxon>
        <taxon>Magnoliopsida</taxon>
        <taxon>eudicotyledons</taxon>
        <taxon>Gunneridae</taxon>
        <taxon>Pentapetalae</taxon>
        <taxon>rosids</taxon>
        <taxon>fabids</taxon>
        <taxon>Fabales</taxon>
        <taxon>Fabaceae</taxon>
        <taxon>Papilionoideae</taxon>
        <taxon>50 kb inversion clade</taxon>
        <taxon>NPAAA clade</taxon>
        <taxon>Hologalegina</taxon>
        <taxon>robinioid clade</taxon>
        <taxon>Loteae</taxon>
        <taxon>Lotus</taxon>
    </lineage>
</organism>
<dbReference type="GO" id="GO:0016020">
    <property type="term" value="C:membrane"/>
    <property type="evidence" value="ECO:0007669"/>
    <property type="project" value="UniProtKB-SubCell"/>
</dbReference>
<accession>I3SA70</accession>
<evidence type="ECO:0000256" key="2">
    <source>
        <dbReference type="ARBA" id="ARBA00022692"/>
    </source>
</evidence>
<evidence type="ECO:0000256" key="3">
    <source>
        <dbReference type="ARBA" id="ARBA00023136"/>
    </source>
</evidence>
<keyword evidence="2" id="KW-0812">Transmembrane</keyword>
<dbReference type="EMBL" id="BT137367">
    <property type="protein sequence ID" value="AFK37162.1"/>
    <property type="molecule type" value="mRNA"/>
</dbReference>
<reference evidence="4" key="1">
    <citation type="submission" date="2012-05" db="EMBL/GenBank/DDBJ databases">
        <authorList>
            <person name="Krishnakumar V."/>
            <person name="Cheung F."/>
            <person name="Xiao Y."/>
            <person name="Chan A."/>
            <person name="Moskal W.A."/>
            <person name="Town C.D."/>
        </authorList>
    </citation>
    <scope>NUCLEOTIDE SEQUENCE</scope>
</reference>
<evidence type="ECO:0000313" key="4">
    <source>
        <dbReference type="EMBL" id="AFK37162.1"/>
    </source>
</evidence>
<dbReference type="SUPFAM" id="SSF103506">
    <property type="entry name" value="Mitochondrial carrier"/>
    <property type="match status" value="1"/>
</dbReference>